<dbReference type="EMBL" id="CAJNOJ010000022">
    <property type="protein sequence ID" value="CAF0850099.1"/>
    <property type="molecule type" value="Genomic_DNA"/>
</dbReference>
<keyword evidence="10" id="KW-0539">Nucleus</keyword>
<comment type="subcellular location">
    <subcellularLocation>
        <location evidence="2">Cytoplasm</location>
    </subcellularLocation>
    <subcellularLocation>
        <location evidence="1">Nucleus speckle</location>
    </subcellularLocation>
    <subcellularLocation>
        <location evidence="3">Nucleus</location>
        <location evidence="3">Nucleoplasm</location>
    </subcellularLocation>
</comment>
<dbReference type="FunFam" id="1.10.8.50:FF:000002">
    <property type="entry name" value="40S ribosomal protein S18"/>
    <property type="match status" value="1"/>
</dbReference>
<dbReference type="InterPro" id="IPR034143">
    <property type="entry name" value="snRNP70_RRM"/>
</dbReference>
<dbReference type="AlphaFoldDB" id="A0A813W5E2"/>
<evidence type="ECO:0000256" key="1">
    <source>
        <dbReference type="ARBA" id="ARBA00004324"/>
    </source>
</evidence>
<evidence type="ECO:0000256" key="11">
    <source>
        <dbReference type="ARBA" id="ARBA00023274"/>
    </source>
</evidence>
<feature type="compositionally biased region" description="Polar residues" evidence="16">
    <location>
        <begin position="442"/>
        <end position="456"/>
    </location>
</feature>
<dbReference type="GO" id="GO:0016607">
    <property type="term" value="C:nuclear speck"/>
    <property type="evidence" value="ECO:0007669"/>
    <property type="project" value="UniProtKB-SubCell"/>
</dbReference>
<dbReference type="Pfam" id="PF00416">
    <property type="entry name" value="Ribosomal_S13"/>
    <property type="match status" value="1"/>
</dbReference>
<gene>
    <name evidence="18" type="ORF">EDS130_LOCUS7270</name>
</gene>
<evidence type="ECO:0000256" key="5">
    <source>
        <dbReference type="ARBA" id="ARBA00016996"/>
    </source>
</evidence>
<dbReference type="GO" id="GO:0071011">
    <property type="term" value="C:precatalytic spliceosome"/>
    <property type="evidence" value="ECO:0007669"/>
    <property type="project" value="TreeGrafter"/>
</dbReference>
<comment type="similarity">
    <text evidence="4">Belongs to the universal ribosomal protein uS13 family.</text>
</comment>
<dbReference type="SUPFAM" id="SSF54928">
    <property type="entry name" value="RNA-binding domain, RBD"/>
    <property type="match status" value="1"/>
</dbReference>
<dbReference type="GO" id="GO:0030619">
    <property type="term" value="F:U1 snRNA binding"/>
    <property type="evidence" value="ECO:0007669"/>
    <property type="project" value="InterPro"/>
</dbReference>
<dbReference type="HAMAP" id="MF_01315">
    <property type="entry name" value="Ribosomal_uS13"/>
    <property type="match status" value="1"/>
</dbReference>
<dbReference type="GO" id="GO:0005840">
    <property type="term" value="C:ribosome"/>
    <property type="evidence" value="ECO:0007669"/>
    <property type="project" value="UniProtKB-KW"/>
</dbReference>
<sequence length="468" mass="54408">MTSPLIQPEKFQHILRVLNTNIDGRRKVGYALTAIKGVGRRFAHVVIRKADVDATKRAGELTEEEVERVITIIGNPRQYKIPDWFLNRQKDIKDGKFSQVTSNNLDTKVRDDLERMKKIRVHRGLRHYWNLRVRGQHTKTTGRRGRTVGVSKKKAFVLCLICRIMTQFLPPNLLALFTPREAIPFLPPTDKLPHEKKRLPYGGLSDFMNIFEEAYETPPPTRIETKEEKIARKAREKMEKAAEKLEQDAALWDPNSNEKATADPYKTLFVARLNYDTSEMKLKREFEVYGKIKSINLVHDIQTGKPRGYAFIEYEKEADMHAAYKRADGRKIDGRRVVVDVERGRTVKGWRPRRLGGGLGSTRRGGPPGGKRAGGDERRRSASRDRKRRSRSRDRRRSRSREHKRRRTRSRSNERRSDRRSSRDRQDSSRRRSRDRDRGRRTGNNRGENETHNNGNGPHDTLGIDDAY</sequence>
<dbReference type="Proteomes" id="UP000663852">
    <property type="component" value="Unassembled WGS sequence"/>
</dbReference>
<protein>
    <recommendedName>
        <fullName evidence="12">Small ribosomal subunit protein uS13</fullName>
    </recommendedName>
    <alternativeName>
        <fullName evidence="13">40S ribosomal protein S18</fullName>
    </alternativeName>
    <alternativeName>
        <fullName evidence="5">U1 small nuclear ribonucleoprotein 70 kDa</fullName>
    </alternativeName>
</protein>
<keyword evidence="9" id="KW-0689">Ribosomal protein</keyword>
<evidence type="ECO:0000256" key="15">
    <source>
        <dbReference type="SAM" id="Coils"/>
    </source>
</evidence>
<feature type="region of interest" description="Disordered" evidence="16">
    <location>
        <begin position="349"/>
        <end position="468"/>
    </location>
</feature>
<evidence type="ECO:0000256" key="12">
    <source>
        <dbReference type="ARBA" id="ARBA00035166"/>
    </source>
</evidence>
<dbReference type="OrthoDB" id="4207594at2759"/>
<dbReference type="FunFam" id="3.30.70.330:FF:000153">
    <property type="entry name" value="U1 small nuclear ribonucleoprotein 70 kDa"/>
    <property type="match status" value="1"/>
</dbReference>
<evidence type="ECO:0000256" key="9">
    <source>
        <dbReference type="ARBA" id="ARBA00022980"/>
    </source>
</evidence>
<dbReference type="PROSITE" id="PS50159">
    <property type="entry name" value="RIBOSOMAL_S13_2"/>
    <property type="match status" value="1"/>
</dbReference>
<dbReference type="InterPro" id="IPR001892">
    <property type="entry name" value="Ribosomal_uS13"/>
</dbReference>
<feature type="domain" description="RRM" evidence="17">
    <location>
        <begin position="266"/>
        <end position="344"/>
    </location>
</feature>
<dbReference type="Gene3D" id="4.10.910.10">
    <property type="entry name" value="30s ribosomal protein s13, domain 2"/>
    <property type="match status" value="1"/>
</dbReference>
<evidence type="ECO:0000256" key="6">
    <source>
        <dbReference type="ARBA" id="ARBA00022490"/>
    </source>
</evidence>
<feature type="compositionally biased region" description="Basic residues" evidence="16">
    <location>
        <begin position="385"/>
        <end position="410"/>
    </location>
</feature>
<evidence type="ECO:0000256" key="14">
    <source>
        <dbReference type="PROSITE-ProRule" id="PRU00176"/>
    </source>
</evidence>
<dbReference type="GO" id="GO:0005737">
    <property type="term" value="C:cytoplasm"/>
    <property type="evidence" value="ECO:0007669"/>
    <property type="project" value="UniProtKB-SubCell"/>
</dbReference>
<name>A0A813W5E2_ADIRI</name>
<dbReference type="InterPro" id="IPR000504">
    <property type="entry name" value="RRM_dom"/>
</dbReference>
<dbReference type="InterPro" id="IPR035979">
    <property type="entry name" value="RBD_domain_sf"/>
</dbReference>
<dbReference type="FunFam" id="4.10.910.10:FF:000002">
    <property type="entry name" value="40S ribosomal protein S18"/>
    <property type="match status" value="1"/>
</dbReference>
<dbReference type="InterPro" id="IPR051183">
    <property type="entry name" value="U1_U11-U12_snRNP_70-35kDa"/>
</dbReference>
<evidence type="ECO:0000256" key="2">
    <source>
        <dbReference type="ARBA" id="ARBA00004496"/>
    </source>
</evidence>
<dbReference type="PROSITE" id="PS50102">
    <property type="entry name" value="RRM"/>
    <property type="match status" value="1"/>
</dbReference>
<evidence type="ECO:0000256" key="10">
    <source>
        <dbReference type="ARBA" id="ARBA00023242"/>
    </source>
</evidence>
<dbReference type="GO" id="GO:0003735">
    <property type="term" value="F:structural constituent of ribosome"/>
    <property type="evidence" value="ECO:0007669"/>
    <property type="project" value="InterPro"/>
</dbReference>
<dbReference type="NCBIfam" id="NF003140">
    <property type="entry name" value="PRK04053.1"/>
    <property type="match status" value="1"/>
</dbReference>
<dbReference type="GO" id="GO:0005685">
    <property type="term" value="C:U1 snRNP"/>
    <property type="evidence" value="ECO:0007669"/>
    <property type="project" value="TreeGrafter"/>
</dbReference>
<dbReference type="InterPro" id="IPR010979">
    <property type="entry name" value="Ribosomal_uS13-like_H2TH"/>
</dbReference>
<proteinExistence type="inferred from homology"/>
<evidence type="ECO:0000256" key="16">
    <source>
        <dbReference type="SAM" id="MobiDB-lite"/>
    </source>
</evidence>
<dbReference type="Gene3D" id="3.30.70.330">
    <property type="match status" value="1"/>
</dbReference>
<keyword evidence="6" id="KW-0963">Cytoplasm</keyword>
<evidence type="ECO:0000313" key="19">
    <source>
        <dbReference type="Proteomes" id="UP000663852"/>
    </source>
</evidence>
<dbReference type="Gene3D" id="1.10.8.50">
    <property type="match status" value="1"/>
</dbReference>
<dbReference type="InterPro" id="IPR022023">
    <property type="entry name" value="U1snRNP70_N"/>
</dbReference>
<dbReference type="GO" id="GO:0071004">
    <property type="term" value="C:U2-type prespliceosome"/>
    <property type="evidence" value="ECO:0007669"/>
    <property type="project" value="TreeGrafter"/>
</dbReference>
<evidence type="ECO:0000259" key="17">
    <source>
        <dbReference type="PROSITE" id="PS50102"/>
    </source>
</evidence>
<feature type="coiled-coil region" evidence="15">
    <location>
        <begin position="223"/>
        <end position="251"/>
    </location>
</feature>
<evidence type="ECO:0000256" key="13">
    <source>
        <dbReference type="ARBA" id="ARBA00035468"/>
    </source>
</evidence>
<dbReference type="InterPro" id="IPR012677">
    <property type="entry name" value="Nucleotide-bd_a/b_plait_sf"/>
</dbReference>
<dbReference type="SMART" id="SM00360">
    <property type="entry name" value="RRM"/>
    <property type="match status" value="1"/>
</dbReference>
<dbReference type="Pfam" id="PF12220">
    <property type="entry name" value="U1snRNP70_N"/>
    <property type="match status" value="1"/>
</dbReference>
<evidence type="ECO:0000256" key="8">
    <source>
        <dbReference type="ARBA" id="ARBA00022884"/>
    </source>
</evidence>
<dbReference type="SUPFAM" id="SSF46946">
    <property type="entry name" value="S13-like H2TH domain"/>
    <property type="match status" value="1"/>
</dbReference>
<dbReference type="GO" id="GO:0000398">
    <property type="term" value="P:mRNA splicing, via spliceosome"/>
    <property type="evidence" value="ECO:0007669"/>
    <property type="project" value="TreeGrafter"/>
</dbReference>
<dbReference type="InterPro" id="IPR027437">
    <property type="entry name" value="Rbsml_uS13_C"/>
</dbReference>
<comment type="caution">
    <text evidence="18">The sequence shown here is derived from an EMBL/GenBank/DDBJ whole genome shotgun (WGS) entry which is preliminary data.</text>
</comment>
<dbReference type="PANTHER" id="PTHR13952">
    <property type="entry name" value="U1 SMALL NUCLEAR RIBONUCLEOPROTEIN 70 KD"/>
    <property type="match status" value="1"/>
</dbReference>
<accession>A0A813W5E2</accession>
<feature type="compositionally biased region" description="Basic and acidic residues" evidence="16">
    <location>
        <begin position="411"/>
        <end position="440"/>
    </location>
</feature>
<evidence type="ECO:0000313" key="18">
    <source>
        <dbReference type="EMBL" id="CAF0850099.1"/>
    </source>
</evidence>
<feature type="compositionally biased region" description="Basic and acidic residues" evidence="16">
    <location>
        <begin position="373"/>
        <end position="384"/>
    </location>
</feature>
<reference evidence="18" key="1">
    <citation type="submission" date="2021-02" db="EMBL/GenBank/DDBJ databases">
        <authorList>
            <person name="Nowell W R."/>
        </authorList>
    </citation>
    <scope>NUCLEOTIDE SEQUENCE</scope>
</reference>
<dbReference type="GO" id="GO:0006412">
    <property type="term" value="P:translation"/>
    <property type="evidence" value="ECO:0007669"/>
    <property type="project" value="InterPro"/>
</dbReference>
<organism evidence="18 19">
    <name type="scientific">Adineta ricciae</name>
    <name type="common">Rotifer</name>
    <dbReference type="NCBI Taxonomy" id="249248"/>
    <lineage>
        <taxon>Eukaryota</taxon>
        <taxon>Metazoa</taxon>
        <taxon>Spiralia</taxon>
        <taxon>Gnathifera</taxon>
        <taxon>Rotifera</taxon>
        <taxon>Eurotatoria</taxon>
        <taxon>Bdelloidea</taxon>
        <taxon>Adinetida</taxon>
        <taxon>Adinetidae</taxon>
        <taxon>Adineta</taxon>
    </lineage>
</organism>
<keyword evidence="8 14" id="KW-0694">RNA-binding</keyword>
<dbReference type="Pfam" id="PF00076">
    <property type="entry name" value="RRM_1"/>
    <property type="match status" value="1"/>
</dbReference>
<dbReference type="GO" id="GO:0003729">
    <property type="term" value="F:mRNA binding"/>
    <property type="evidence" value="ECO:0007669"/>
    <property type="project" value="TreeGrafter"/>
</dbReference>
<keyword evidence="11" id="KW-0687">Ribonucleoprotein</keyword>
<evidence type="ECO:0000256" key="7">
    <source>
        <dbReference type="ARBA" id="ARBA00022664"/>
    </source>
</evidence>
<dbReference type="PROSITE" id="PS00646">
    <property type="entry name" value="RIBOSOMAL_S13_1"/>
    <property type="match status" value="1"/>
</dbReference>
<dbReference type="InterPro" id="IPR018269">
    <property type="entry name" value="Ribosomal_uS13_CS"/>
</dbReference>
<keyword evidence="7" id="KW-0507">mRNA processing</keyword>
<evidence type="ECO:0000256" key="4">
    <source>
        <dbReference type="ARBA" id="ARBA00008080"/>
    </source>
</evidence>
<keyword evidence="15" id="KW-0175">Coiled coil</keyword>
<dbReference type="CDD" id="cd12236">
    <property type="entry name" value="RRM_snRNP70"/>
    <property type="match status" value="1"/>
</dbReference>
<evidence type="ECO:0000256" key="3">
    <source>
        <dbReference type="ARBA" id="ARBA00004642"/>
    </source>
</evidence>
<dbReference type="PANTHER" id="PTHR13952:SF5">
    <property type="entry name" value="U1 SMALL NUCLEAR RIBONUCLEOPROTEIN 70 KDA"/>
    <property type="match status" value="1"/>
</dbReference>